<reference evidence="2" key="1">
    <citation type="submission" date="2021-06" db="EMBL/GenBank/DDBJ databases">
        <title>Comparative genomics, transcriptomics and evolutionary studies reveal genomic signatures of adaptation to plant cell wall in hemibiotrophic fungi.</title>
        <authorList>
            <consortium name="DOE Joint Genome Institute"/>
            <person name="Baroncelli R."/>
            <person name="Diaz J.F."/>
            <person name="Benocci T."/>
            <person name="Peng M."/>
            <person name="Battaglia E."/>
            <person name="Haridas S."/>
            <person name="Andreopoulos W."/>
            <person name="Labutti K."/>
            <person name="Pangilinan J."/>
            <person name="Floch G.L."/>
            <person name="Makela M.R."/>
            <person name="Henrissat B."/>
            <person name="Grigoriev I.V."/>
            <person name="Crouch J.A."/>
            <person name="De Vries R.P."/>
            <person name="Sukno S.A."/>
            <person name="Thon M.R."/>
        </authorList>
    </citation>
    <scope>NUCLEOTIDE SEQUENCE</scope>
    <source>
        <strain evidence="2">MAFF235873</strain>
    </source>
</reference>
<dbReference type="PANTHER" id="PTHR24148">
    <property type="entry name" value="ANKYRIN REPEAT DOMAIN-CONTAINING PROTEIN 39 HOMOLOG-RELATED"/>
    <property type="match status" value="1"/>
</dbReference>
<feature type="domain" description="Heterokaryon incompatibility" evidence="1">
    <location>
        <begin position="43"/>
        <end position="219"/>
    </location>
</feature>
<dbReference type="InterPro" id="IPR010730">
    <property type="entry name" value="HET"/>
</dbReference>
<evidence type="ECO:0000313" key="2">
    <source>
        <dbReference type="EMBL" id="KAK2035120.1"/>
    </source>
</evidence>
<organism evidence="2 3">
    <name type="scientific">Colletotrichum zoysiae</name>
    <dbReference type="NCBI Taxonomy" id="1216348"/>
    <lineage>
        <taxon>Eukaryota</taxon>
        <taxon>Fungi</taxon>
        <taxon>Dikarya</taxon>
        <taxon>Ascomycota</taxon>
        <taxon>Pezizomycotina</taxon>
        <taxon>Sordariomycetes</taxon>
        <taxon>Hypocreomycetidae</taxon>
        <taxon>Glomerellales</taxon>
        <taxon>Glomerellaceae</taxon>
        <taxon>Colletotrichum</taxon>
        <taxon>Colletotrichum graminicola species complex</taxon>
    </lineage>
</organism>
<dbReference type="PANTHER" id="PTHR24148:SF64">
    <property type="entry name" value="HETEROKARYON INCOMPATIBILITY DOMAIN-CONTAINING PROTEIN"/>
    <property type="match status" value="1"/>
</dbReference>
<protein>
    <submittedName>
        <fullName evidence="2">Heterokaryon incompatibility protein</fullName>
    </submittedName>
</protein>
<dbReference type="InterPro" id="IPR052895">
    <property type="entry name" value="HetReg/Transcr_Mod"/>
</dbReference>
<evidence type="ECO:0000313" key="3">
    <source>
        <dbReference type="Proteomes" id="UP001232148"/>
    </source>
</evidence>
<evidence type="ECO:0000259" key="1">
    <source>
        <dbReference type="Pfam" id="PF06985"/>
    </source>
</evidence>
<dbReference type="Pfam" id="PF06985">
    <property type="entry name" value="HET"/>
    <property type="match status" value="1"/>
</dbReference>
<accession>A0AAD9HTR1</accession>
<keyword evidence="3" id="KW-1185">Reference proteome</keyword>
<name>A0AAD9HTR1_9PEZI</name>
<dbReference type="Pfam" id="PF26639">
    <property type="entry name" value="Het-6_barrel"/>
    <property type="match status" value="1"/>
</dbReference>
<sequence length="623" mass="68842">MHPIYARRLPKRRIRILALQGGCADSPIHVRLREANLDGLPSFAALSYVWGDPSQQQRIRVSGHEVSVTVNLFDALRHFRLPDRELMLWADALCINQDDLEERADQVQLMREIYSRAATVLVWLGVDGDEGQAARAIPLMESIHQACDDHARARGVALLAMAHFTPAWERSEGLAGVSIPAIAAVAERAGRPGPDPAGWAAIRWVLSQPWFTRVWCVQEIVLARASRVCIGSHSFDWVKLGVTASWLSEQCLASDYDVPPELEGLNWDAAYSMFDTSDLSESSLLEVLVAFRDLVATDPRDKVYGLLGLVSDEALACFRGVDYKKTVAEVYADVVRASVDSSGNLASLCHAKHGREYVRTEVPSWVPRWDTSEDVCSILHGLSVTAWENGDKHGLPGLNGFEPTADGRVALSGARFDSIAWVTGMLDIQHFKEEIPSPEAAKHPFLDIWHRASSNSCYALAPSADHPYTGLLEMAVTLTAGFTDVYELVCDLEHEALTRFYADFLTYIRQLFDKAGKRPETFDPLGVRLSDGDAARFRIAASRSCDQRRVFETTAGFYGLAPACARVGDVVVVLYGGPVPFVLRQVSDGWVLLGDGFVGPLMPEMAVESVRERFGREEVFVLV</sequence>
<gene>
    <name evidence="2" type="ORF">LX32DRAFT_577906</name>
</gene>
<dbReference type="AlphaFoldDB" id="A0AAD9HTR1"/>
<dbReference type="Proteomes" id="UP001232148">
    <property type="component" value="Unassembled WGS sequence"/>
</dbReference>
<proteinExistence type="predicted"/>
<comment type="caution">
    <text evidence="2">The sequence shown here is derived from an EMBL/GenBank/DDBJ whole genome shotgun (WGS) entry which is preliminary data.</text>
</comment>
<dbReference type="EMBL" id="MU842810">
    <property type="protein sequence ID" value="KAK2035120.1"/>
    <property type="molecule type" value="Genomic_DNA"/>
</dbReference>